<keyword evidence="5" id="KW-1185">Reference proteome</keyword>
<protein>
    <submittedName>
        <fullName evidence="4">AsmA family protein</fullName>
    </submittedName>
</protein>
<evidence type="ECO:0000256" key="2">
    <source>
        <dbReference type="SAM" id="Phobius"/>
    </source>
</evidence>
<accession>A0ABT4LLU0</accession>
<dbReference type="Proteomes" id="UP001069802">
    <property type="component" value="Unassembled WGS sequence"/>
</dbReference>
<dbReference type="Pfam" id="PF05170">
    <property type="entry name" value="AsmA"/>
    <property type="match status" value="2"/>
</dbReference>
<dbReference type="EMBL" id="JAPWGY010000005">
    <property type="protein sequence ID" value="MCZ4281910.1"/>
    <property type="molecule type" value="Genomic_DNA"/>
</dbReference>
<evidence type="ECO:0000259" key="3">
    <source>
        <dbReference type="Pfam" id="PF05170"/>
    </source>
</evidence>
<gene>
    <name evidence="4" type="ORF">O4H49_14055</name>
</gene>
<proteinExistence type="predicted"/>
<feature type="region of interest" description="Disordered" evidence="1">
    <location>
        <begin position="345"/>
        <end position="376"/>
    </location>
</feature>
<feature type="transmembrane region" description="Helical" evidence="2">
    <location>
        <begin position="5"/>
        <end position="26"/>
    </location>
</feature>
<dbReference type="PANTHER" id="PTHR30441">
    <property type="entry name" value="DUF748 DOMAIN-CONTAINING PROTEIN"/>
    <property type="match status" value="1"/>
</dbReference>
<dbReference type="PANTHER" id="PTHR30441:SF4">
    <property type="entry name" value="PROTEIN ASMA"/>
    <property type="match status" value="1"/>
</dbReference>
<keyword evidence="2" id="KW-1133">Transmembrane helix</keyword>
<feature type="domain" description="AsmA" evidence="3">
    <location>
        <begin position="2"/>
        <end position="213"/>
    </location>
</feature>
<reference evidence="4" key="1">
    <citation type="submission" date="2022-12" db="EMBL/GenBank/DDBJ databases">
        <title>Bacterial isolates from different developmental stages of Nematostella vectensis.</title>
        <authorList>
            <person name="Fraune S."/>
        </authorList>
    </citation>
    <scope>NUCLEOTIDE SEQUENCE</scope>
    <source>
        <strain evidence="4">G21630-S1</strain>
    </source>
</reference>
<feature type="compositionally biased region" description="Low complexity" evidence="1">
    <location>
        <begin position="355"/>
        <end position="370"/>
    </location>
</feature>
<keyword evidence="2" id="KW-0812">Transmembrane</keyword>
<evidence type="ECO:0000313" key="4">
    <source>
        <dbReference type="EMBL" id="MCZ4281910.1"/>
    </source>
</evidence>
<dbReference type="InterPro" id="IPR007844">
    <property type="entry name" value="AsmA"/>
</dbReference>
<comment type="caution">
    <text evidence="4">The sequence shown here is derived from an EMBL/GenBank/DDBJ whole genome shotgun (WGS) entry which is preliminary data.</text>
</comment>
<evidence type="ECO:0000313" key="5">
    <source>
        <dbReference type="Proteomes" id="UP001069802"/>
    </source>
</evidence>
<dbReference type="InterPro" id="IPR052894">
    <property type="entry name" value="AsmA-related"/>
</dbReference>
<organism evidence="4 5">
    <name type="scientific">Kiloniella laminariae</name>
    <dbReference type="NCBI Taxonomy" id="454162"/>
    <lineage>
        <taxon>Bacteria</taxon>
        <taxon>Pseudomonadati</taxon>
        <taxon>Pseudomonadota</taxon>
        <taxon>Alphaproteobacteria</taxon>
        <taxon>Rhodospirillales</taxon>
        <taxon>Kiloniellaceae</taxon>
        <taxon>Kiloniella</taxon>
    </lineage>
</organism>
<dbReference type="RefSeq" id="WP_269424075.1">
    <property type="nucleotide sequence ID" value="NZ_JAPWGY010000005.1"/>
</dbReference>
<keyword evidence="2" id="KW-0472">Membrane</keyword>
<name>A0ABT4LLU0_9PROT</name>
<evidence type="ECO:0000256" key="1">
    <source>
        <dbReference type="SAM" id="MobiDB-lite"/>
    </source>
</evidence>
<feature type="domain" description="AsmA" evidence="3">
    <location>
        <begin position="314"/>
        <end position="558"/>
    </location>
</feature>
<sequence>MKKILIIVGGLVVLVIAALLIVPMFISLEDQKPLVAEKVKEATGRDLVIGGEISLSLFPSVAIEINGVSLSNYAQGQNKEMVSLDQMALELQVMPLLSQEIVIDRFVLVKPVINLEVDKDGKPNWVFEQAATPSAPATDSGTAESGSDEGISLGGLSLGDVRIVDGELHYVDLASGASEDLSAINLEIALKALDQPLSLDGKLDWKAQTIALTAGIANLQNLIDGGNSDLEASIASDPVNFDFKGVVAQGSEFALAGALNLDVPSVVGLTSWVGVPLERQSENTFEKLSVKGDLDLKGAVIAFENVAINFDALSAEGGLRIDASGAKPDIRASLSTGVLDVTPYLPAETENSSGSSDTASTTPSQTPASSGNQGWSNEPIDFSGLQTVNADLSLKSAGVIVRKITIGASDLAILLKDGKLTADLNELSLYDGMAKGKVVLNAASATPASQVDFVLSGVQAEPLLRDSADFEKLLGTLNATANLTTQGASEMQLVSNLNGAGDFLFKDGAVKGINIASLIRNISLDALNKSFDDAEQTDFAELSGTYKITNGVVDNQDLSMIAPLFRLTGKGTVPLPPKTVDYRVEPKLVGDIEGQGGDGNAAGLAVPLLITGSWNDPQIAPDLAGALTDQLSDPSKLIENVTGGEGGVELPKIPLGDGGETIAPEVLEKPKEVLKGLFGN</sequence>